<reference evidence="1 2" key="1">
    <citation type="journal article" date="2020" name="Cell">
        <title>Large-Scale Comparative Analyses of Tick Genomes Elucidate Their Genetic Diversity and Vector Capacities.</title>
        <authorList>
            <consortium name="Tick Genome and Microbiome Consortium (TIGMIC)"/>
            <person name="Jia N."/>
            <person name="Wang J."/>
            <person name="Shi W."/>
            <person name="Du L."/>
            <person name="Sun Y."/>
            <person name="Zhan W."/>
            <person name="Jiang J.F."/>
            <person name="Wang Q."/>
            <person name="Zhang B."/>
            <person name="Ji P."/>
            <person name="Bell-Sakyi L."/>
            <person name="Cui X.M."/>
            <person name="Yuan T.T."/>
            <person name="Jiang B.G."/>
            <person name="Yang W.F."/>
            <person name="Lam T.T."/>
            <person name="Chang Q.C."/>
            <person name="Ding S.J."/>
            <person name="Wang X.J."/>
            <person name="Zhu J.G."/>
            <person name="Ruan X.D."/>
            <person name="Zhao L."/>
            <person name="Wei J.T."/>
            <person name="Ye R.Z."/>
            <person name="Que T.C."/>
            <person name="Du C.H."/>
            <person name="Zhou Y.H."/>
            <person name="Cheng J.X."/>
            <person name="Dai P.F."/>
            <person name="Guo W.B."/>
            <person name="Han X.H."/>
            <person name="Huang E.J."/>
            <person name="Li L.F."/>
            <person name="Wei W."/>
            <person name="Gao Y.C."/>
            <person name="Liu J.Z."/>
            <person name="Shao H.Z."/>
            <person name="Wang X."/>
            <person name="Wang C.C."/>
            <person name="Yang T.C."/>
            <person name="Huo Q.B."/>
            <person name="Li W."/>
            <person name="Chen H.Y."/>
            <person name="Chen S.E."/>
            <person name="Zhou L.G."/>
            <person name="Ni X.B."/>
            <person name="Tian J.H."/>
            <person name="Sheng Y."/>
            <person name="Liu T."/>
            <person name="Pan Y.S."/>
            <person name="Xia L.Y."/>
            <person name="Li J."/>
            <person name="Zhao F."/>
            <person name="Cao W.C."/>
        </authorList>
    </citation>
    <scope>NUCLEOTIDE SEQUENCE [LARGE SCALE GENOMIC DNA]</scope>
    <source>
        <strain evidence="1">Iper-2018</strain>
    </source>
</reference>
<gene>
    <name evidence="1" type="ORF">HPB47_013717</name>
</gene>
<organism evidence="1 2">
    <name type="scientific">Ixodes persulcatus</name>
    <name type="common">Taiga tick</name>
    <dbReference type="NCBI Taxonomy" id="34615"/>
    <lineage>
        <taxon>Eukaryota</taxon>
        <taxon>Metazoa</taxon>
        <taxon>Ecdysozoa</taxon>
        <taxon>Arthropoda</taxon>
        <taxon>Chelicerata</taxon>
        <taxon>Arachnida</taxon>
        <taxon>Acari</taxon>
        <taxon>Parasitiformes</taxon>
        <taxon>Ixodida</taxon>
        <taxon>Ixodoidea</taxon>
        <taxon>Ixodidae</taxon>
        <taxon>Ixodinae</taxon>
        <taxon>Ixodes</taxon>
    </lineage>
</organism>
<accession>A0AC60QXT6</accession>
<sequence>MRGAIKRLRCSVRLGYCATEAHSWARGGDSASAAAMTSLLWNAQTGEARAAEPARGGGGERGGGGSGAPANTWVKMPDDSGDNMRAGMWFIVSIPKEETEIAERSRPESRATLSEDDDTENFLDSKEHLTLKQALHDCLETYNIRNAVWSATAEDRFYQVCFPCEGGKTTDYILQELTSRGIGSKCDSTIGVLPCPIFYKAARQDSDDEEEQPSVHATPEGEALKKEKESTFRTMQKKFLKSVKARLTVAQVVAGVKAQGELTFDFVAFIILAGMIAALGLMDNNVVSIIAAMLVSPLMGPIMAITFGIIVRDKALTKLGLKTELIGLFICLLFGFFFGLLNAFWGDIPPYEGTSWSPSRWPNPEMSSRGHWRSLWVGSLVALPSGGGVAMAILGGNSACLVGVAISASLLPPIINSGILWSLSLVKVLKSVTQDPIEVNVTGTAMLVPPSFLAPSNYQPYYFDEFSMHKECAVLGVVSFCLTVVNILCIIISGTLVLKIKEIAPAASLRGTRRFWKYDIKVARDYNKTLGEDMGKEFLKEWQQLDDTKGGDAANDLQDLQDILDEAEDDEVYQTVRQQVANHPPMNFVRCLSRAFSVPDERKATPSYGTRMNVWEVESLLEESARAKKSPRVTFQLKRSKSETRDTDPKSPSGREKKSRKGPGFFHFRPSASRFEVSRVDEQPEPLLRKMRRLYHSTGQPSTTSA</sequence>
<keyword evidence="2" id="KW-1185">Reference proteome</keyword>
<dbReference type="Proteomes" id="UP000805193">
    <property type="component" value="Unassembled WGS sequence"/>
</dbReference>
<evidence type="ECO:0000313" key="1">
    <source>
        <dbReference type="EMBL" id="KAG0444505.1"/>
    </source>
</evidence>
<dbReference type="EMBL" id="JABSTQ010001953">
    <property type="protein sequence ID" value="KAG0444505.1"/>
    <property type="molecule type" value="Genomic_DNA"/>
</dbReference>
<proteinExistence type="predicted"/>
<protein>
    <submittedName>
        <fullName evidence="1">Uncharacterized protein</fullName>
    </submittedName>
</protein>
<evidence type="ECO:0000313" key="2">
    <source>
        <dbReference type="Proteomes" id="UP000805193"/>
    </source>
</evidence>
<name>A0AC60QXT6_IXOPE</name>
<comment type="caution">
    <text evidence="1">The sequence shown here is derived from an EMBL/GenBank/DDBJ whole genome shotgun (WGS) entry which is preliminary data.</text>
</comment>